<dbReference type="InterPro" id="IPR051550">
    <property type="entry name" value="SCF-Subunits/Alg-Epimerases"/>
</dbReference>
<dbReference type="PANTHER" id="PTHR22990:SF15">
    <property type="entry name" value="F-BOX ONLY PROTEIN 10"/>
    <property type="match status" value="1"/>
</dbReference>
<evidence type="ECO:0000313" key="5">
    <source>
        <dbReference type="EMBL" id="QNO56947.1"/>
    </source>
</evidence>
<reference evidence="5" key="1">
    <citation type="submission" date="2020-06" db="EMBL/GenBank/DDBJ databases">
        <title>Unique genomic features of the anaerobic methanotrophic archaea.</title>
        <authorList>
            <person name="Chadwick G.L."/>
            <person name="Skennerton C.T."/>
            <person name="Laso-Perez R."/>
            <person name="Leu A.O."/>
            <person name="Speth D.R."/>
            <person name="Yu H."/>
            <person name="Morgan-Lang C."/>
            <person name="Hatzenpichler R."/>
            <person name="Goudeau D."/>
            <person name="Malmstrom R."/>
            <person name="Brazelton W.J."/>
            <person name="Woyke T."/>
            <person name="Hallam S.J."/>
            <person name="Tyson G.W."/>
            <person name="Wegener G."/>
            <person name="Boetius A."/>
            <person name="Orphan V."/>
        </authorList>
    </citation>
    <scope>NUCLEOTIDE SEQUENCE</scope>
</reference>
<dbReference type="InterPro" id="IPR011050">
    <property type="entry name" value="Pectin_lyase_fold/virulence"/>
</dbReference>
<evidence type="ECO:0000256" key="2">
    <source>
        <dbReference type="ARBA" id="ARBA00022737"/>
    </source>
</evidence>
<dbReference type="NCBIfam" id="TIGR03804">
    <property type="entry name" value="para_beta_helix"/>
    <property type="match status" value="2"/>
</dbReference>
<name>A0A7G9Z9L3_9EURY</name>
<evidence type="ECO:0000256" key="3">
    <source>
        <dbReference type="ARBA" id="ARBA00022786"/>
    </source>
</evidence>
<dbReference type="Pfam" id="PF05048">
    <property type="entry name" value="NosD"/>
    <property type="match status" value="1"/>
</dbReference>
<dbReference type="PANTHER" id="PTHR22990">
    <property type="entry name" value="F-BOX ONLY PROTEIN"/>
    <property type="match status" value="1"/>
</dbReference>
<evidence type="ECO:0000259" key="4">
    <source>
        <dbReference type="Pfam" id="PF05048"/>
    </source>
</evidence>
<protein>
    <recommendedName>
        <fullName evidence="4">Periplasmic copper-binding protein NosD beta helix domain-containing protein</fullName>
    </recommendedName>
</protein>
<dbReference type="AlphaFoldDB" id="A0A7G9Z9L3"/>
<dbReference type="InterPro" id="IPR007742">
    <property type="entry name" value="NosD_dom"/>
</dbReference>
<organism evidence="5">
    <name type="scientific">Candidatus Methanophaga sp. ANME-1 ERB7</name>
    <dbReference type="NCBI Taxonomy" id="2759913"/>
    <lineage>
        <taxon>Archaea</taxon>
        <taxon>Methanobacteriati</taxon>
        <taxon>Methanobacteriota</taxon>
        <taxon>Stenosarchaea group</taxon>
        <taxon>Methanomicrobia</taxon>
        <taxon>Candidatus Methanophagales</taxon>
        <taxon>Candidatus Methanophagaceae</taxon>
        <taxon>Candidatus Methanophaga</taxon>
    </lineage>
</organism>
<dbReference type="EMBL" id="MT631674">
    <property type="protein sequence ID" value="QNO56947.1"/>
    <property type="molecule type" value="Genomic_DNA"/>
</dbReference>
<dbReference type="Gene3D" id="2.160.20.10">
    <property type="entry name" value="Single-stranded right-handed beta-helix, Pectin lyase-like"/>
    <property type="match status" value="1"/>
</dbReference>
<keyword evidence="3" id="KW-0833">Ubl conjugation pathway</keyword>
<gene>
    <name evidence="5" type="ORF">PHLPJACP_00004</name>
</gene>
<dbReference type="SMART" id="SM00710">
    <property type="entry name" value="PbH1"/>
    <property type="match status" value="5"/>
</dbReference>
<proteinExistence type="predicted"/>
<dbReference type="InterPro" id="IPR022441">
    <property type="entry name" value="Para_beta_helix_rpt-2"/>
</dbReference>
<feature type="domain" description="Periplasmic copper-binding protein NosD beta helix" evidence="4">
    <location>
        <begin position="91"/>
        <end position="242"/>
    </location>
</feature>
<dbReference type="InterPro" id="IPR006626">
    <property type="entry name" value="PbH1"/>
</dbReference>
<comment type="pathway">
    <text evidence="1">Protein modification; protein ubiquitination.</text>
</comment>
<evidence type="ECO:0000256" key="1">
    <source>
        <dbReference type="ARBA" id="ARBA00004906"/>
    </source>
</evidence>
<dbReference type="SUPFAM" id="SSF51126">
    <property type="entry name" value="Pectin lyase-like"/>
    <property type="match status" value="1"/>
</dbReference>
<sequence>MDKRYGILIVSVTIFVLCFVGTASATNWSVDGSGGADFTGIQDAINNASDGDMIIVHSGVYYENVVVDKSVTLRGIGQPVVDARWRGKSVVTLSADGITVERFNVTKGSWEGAGITISSSNNTITGNTVCHSNKGGIALYSSSNNTITDNNISNNGGGIDLWHPSNNNTITGNNVSNNNYDGISLYYSSNNKIYFNNFINNTDNVDSYKSTNIWNSPLEITYTYDGTTYKSYLGNYWDDYEGTDADGDGIGDTHYSIYSESDDYPLMKPFENYILPRSASI</sequence>
<dbReference type="InterPro" id="IPR012334">
    <property type="entry name" value="Pectin_lyas_fold"/>
</dbReference>
<keyword evidence="2" id="KW-0677">Repeat</keyword>
<accession>A0A7G9Z9L3</accession>